<evidence type="ECO:0000313" key="1">
    <source>
        <dbReference type="EMBL" id="KUM49736.1"/>
    </source>
</evidence>
<protein>
    <submittedName>
        <fullName evidence="1">Uncharacterized protein</fullName>
    </submittedName>
</protein>
<sequence length="91" mass="9883">MSFCLILCSDSLCIILVGLSGFVGLEFLCVNEPDPLVDLGYGGSEVTLLISFFILTSKADINTKVHFYLVVSLPPTPIYRSIMHVGLDSVN</sequence>
<gene>
    <name evidence="1" type="ORF">ABT39_MTgene2963</name>
</gene>
<dbReference type="EMBL" id="LKAM01000002">
    <property type="protein sequence ID" value="KUM49736.1"/>
    <property type="molecule type" value="Genomic_DNA"/>
</dbReference>
<proteinExistence type="predicted"/>
<reference evidence="1" key="1">
    <citation type="journal article" date="2015" name="Genome Biol. Evol.">
        <title>Organellar Genomes of White Spruce (Picea glauca): Assembly and Annotation.</title>
        <authorList>
            <person name="Jackman S.D."/>
            <person name="Warren R.L."/>
            <person name="Gibb E.A."/>
            <person name="Vandervalk B.P."/>
            <person name="Mohamadi H."/>
            <person name="Chu J."/>
            <person name="Raymond A."/>
            <person name="Pleasance S."/>
            <person name="Coope R."/>
            <person name="Wildung M.R."/>
            <person name="Ritland C.E."/>
            <person name="Bousquet J."/>
            <person name="Jones S.J."/>
            <person name="Bohlmann J."/>
            <person name="Birol I."/>
        </authorList>
    </citation>
    <scope>NUCLEOTIDE SEQUENCE [LARGE SCALE GENOMIC DNA]</scope>
    <source>
        <tissue evidence="1">Flushing bud</tissue>
    </source>
</reference>
<accession>A0A101M2A5</accession>
<comment type="caution">
    <text evidence="1">The sequence shown here is derived from an EMBL/GenBank/DDBJ whole genome shotgun (WGS) entry which is preliminary data.</text>
</comment>
<geneLocation type="mitochondrion" evidence="1"/>
<organism evidence="1">
    <name type="scientific">Picea glauca</name>
    <name type="common">White spruce</name>
    <name type="synonym">Pinus glauca</name>
    <dbReference type="NCBI Taxonomy" id="3330"/>
    <lineage>
        <taxon>Eukaryota</taxon>
        <taxon>Viridiplantae</taxon>
        <taxon>Streptophyta</taxon>
        <taxon>Embryophyta</taxon>
        <taxon>Tracheophyta</taxon>
        <taxon>Spermatophyta</taxon>
        <taxon>Pinopsida</taxon>
        <taxon>Pinidae</taxon>
        <taxon>Conifers I</taxon>
        <taxon>Pinales</taxon>
        <taxon>Pinaceae</taxon>
        <taxon>Picea</taxon>
    </lineage>
</organism>
<keyword evidence="1" id="KW-0496">Mitochondrion</keyword>
<name>A0A101M2A5_PICGL</name>
<dbReference type="AlphaFoldDB" id="A0A101M2A5"/>